<comment type="caution">
    <text evidence="5">The sequence shown here is derived from an EMBL/GenBank/DDBJ whole genome shotgun (WGS) entry which is preliminary data.</text>
</comment>
<dbReference type="PATRIC" id="fig|33036.3.peg.334"/>
<dbReference type="SUPFAM" id="SSF48179">
    <property type="entry name" value="6-phosphogluconate dehydrogenase C-terminal domain-like"/>
    <property type="match status" value="1"/>
</dbReference>
<dbReference type="AlphaFoldDB" id="A0A133KHJ6"/>
<dbReference type="EMBL" id="LRPM01000007">
    <property type="protein sequence ID" value="KWZ79039.1"/>
    <property type="molecule type" value="Genomic_DNA"/>
</dbReference>
<sequence length="535" mass="59776">MNLKVMEDIMELKLENLAQILKVVDKGPNYDVKKLREDSIKDPKWLAFGSGNIFRGFIARVNQDAINAGKEDRGISVVESFDEEIIEKIYKPYDNLALSVTLHKDGNFDTTLIANLVESLTLKDMDRIKEIALNPNLELMSFTITEKGYNLYASDGSLMGVVADDLKNGPAKAKHLMSIVTALLNLRFKENAKPLTLLSMDNASHNGDLVKNSVMLIAKTWLENGFVDEAFIKYIEEKVSFPLSMIDKITPRPASEVQKHVEELGFSAMEPVVTSKGSYVAGFVNSEEAEYLVIEDTFPNGRPAFEEGGVYMADRDTVNKVETMKVTTCLNPLHTVLATYGCILGHTSIAEEMEDVELVKLIKKIGYDEGLKVVVNPGIINPKDFIDEVINVRFPNKFMPDTPQRIATDTSQKISVRFGQTIKGYVNDENLDVKDLKFIPLALAGWLRYLLGVNDEGKAFELSNDPMMDYLKESLKDIELGKFKVTDGLKELLTNEKIFGVNLKEVGLDELVIKYFEELSAGPGSVRATLKKYLG</sequence>
<evidence type="ECO:0000256" key="2">
    <source>
        <dbReference type="ARBA" id="ARBA00048615"/>
    </source>
</evidence>
<accession>A0A133KHJ6</accession>
<keyword evidence="6" id="KW-1185">Reference proteome</keyword>
<name>A0A133KHJ6_9FIRM</name>
<dbReference type="Gene3D" id="1.10.1040.10">
    <property type="entry name" value="N-(1-d-carboxylethyl)-l-norvaline Dehydrogenase, domain 2"/>
    <property type="match status" value="1"/>
</dbReference>
<dbReference type="InterPro" id="IPR008927">
    <property type="entry name" value="6-PGluconate_DH-like_C_sf"/>
</dbReference>
<dbReference type="InterPro" id="IPR013328">
    <property type="entry name" value="6PGD_dom2"/>
</dbReference>
<dbReference type="Proteomes" id="UP000070383">
    <property type="component" value="Unassembled WGS sequence"/>
</dbReference>
<feature type="domain" description="Mannitol dehydrogenase N-terminal" evidence="3">
    <location>
        <begin position="46"/>
        <end position="304"/>
    </location>
</feature>
<reference evidence="6" key="1">
    <citation type="submission" date="2016-01" db="EMBL/GenBank/DDBJ databases">
        <authorList>
            <person name="Mitreva M."/>
            <person name="Pepin K.H."/>
            <person name="Mihindukulasuriya K.A."/>
            <person name="Fulton R."/>
            <person name="Fronick C."/>
            <person name="O'Laughlin M."/>
            <person name="Miner T."/>
            <person name="Herter B."/>
            <person name="Rosa B.A."/>
            <person name="Cordes M."/>
            <person name="Tomlinson C."/>
            <person name="Wollam A."/>
            <person name="Palsikar V.B."/>
            <person name="Mardis E.R."/>
            <person name="Wilson R.K."/>
        </authorList>
    </citation>
    <scope>NUCLEOTIDE SEQUENCE [LARGE SCALE GENOMIC DNA]</scope>
    <source>
        <strain evidence="6">MJR8151</strain>
    </source>
</reference>
<organism evidence="5 6">
    <name type="scientific">Anaerococcus tetradius</name>
    <dbReference type="NCBI Taxonomy" id="33036"/>
    <lineage>
        <taxon>Bacteria</taxon>
        <taxon>Bacillati</taxon>
        <taxon>Bacillota</taxon>
        <taxon>Tissierellia</taxon>
        <taxon>Tissierellales</taxon>
        <taxon>Peptoniphilaceae</taxon>
        <taxon>Anaerococcus</taxon>
    </lineage>
</organism>
<evidence type="ECO:0000313" key="5">
    <source>
        <dbReference type="EMBL" id="KWZ79039.1"/>
    </source>
</evidence>
<proteinExistence type="predicted"/>
<dbReference type="SUPFAM" id="SSF51735">
    <property type="entry name" value="NAD(P)-binding Rossmann-fold domains"/>
    <property type="match status" value="1"/>
</dbReference>
<dbReference type="PANTHER" id="PTHR43362">
    <property type="entry name" value="MANNITOL DEHYDROGENASE DSF1-RELATED"/>
    <property type="match status" value="1"/>
</dbReference>
<evidence type="ECO:0000313" key="6">
    <source>
        <dbReference type="Proteomes" id="UP000070383"/>
    </source>
</evidence>
<protein>
    <submittedName>
        <fullName evidence="5">Mannitol dehydrogenase domain protein</fullName>
    </submittedName>
</protein>
<dbReference type="STRING" id="33036.HMPREF3200_00332"/>
<gene>
    <name evidence="5" type="ORF">HMPREF3200_00332</name>
</gene>
<dbReference type="InterPro" id="IPR013118">
    <property type="entry name" value="Mannitol_DH_C"/>
</dbReference>
<evidence type="ECO:0000256" key="1">
    <source>
        <dbReference type="ARBA" id="ARBA00023002"/>
    </source>
</evidence>
<evidence type="ECO:0000259" key="3">
    <source>
        <dbReference type="Pfam" id="PF01232"/>
    </source>
</evidence>
<comment type="catalytic activity">
    <reaction evidence="2">
        <text>D-mannitol 1-phosphate + NAD(+) = beta-D-fructose 6-phosphate + NADH + H(+)</text>
        <dbReference type="Rhea" id="RHEA:19661"/>
        <dbReference type="ChEBI" id="CHEBI:15378"/>
        <dbReference type="ChEBI" id="CHEBI:57540"/>
        <dbReference type="ChEBI" id="CHEBI:57634"/>
        <dbReference type="ChEBI" id="CHEBI:57945"/>
        <dbReference type="ChEBI" id="CHEBI:61381"/>
        <dbReference type="EC" id="1.1.1.17"/>
    </reaction>
</comment>
<dbReference type="GO" id="GO:0008926">
    <property type="term" value="F:mannitol-1-phosphate 5-dehydrogenase activity"/>
    <property type="evidence" value="ECO:0007669"/>
    <property type="project" value="UniProtKB-EC"/>
</dbReference>
<evidence type="ECO:0000259" key="4">
    <source>
        <dbReference type="Pfam" id="PF08125"/>
    </source>
</evidence>
<dbReference type="PANTHER" id="PTHR43362:SF1">
    <property type="entry name" value="MANNITOL DEHYDROGENASE 2-RELATED"/>
    <property type="match status" value="1"/>
</dbReference>
<feature type="domain" description="Mannitol dehydrogenase C-terminal" evidence="4">
    <location>
        <begin position="318"/>
        <end position="506"/>
    </location>
</feature>
<dbReference type="Pfam" id="PF01232">
    <property type="entry name" value="Mannitol_dh"/>
    <property type="match status" value="1"/>
</dbReference>
<dbReference type="Pfam" id="PF08125">
    <property type="entry name" value="Mannitol_dh_C"/>
    <property type="match status" value="1"/>
</dbReference>
<dbReference type="InterPro" id="IPR050988">
    <property type="entry name" value="Mannitol_DH/Oxidoreductase"/>
</dbReference>
<keyword evidence="1" id="KW-0560">Oxidoreductase</keyword>
<dbReference type="InterPro" id="IPR036291">
    <property type="entry name" value="NAD(P)-bd_dom_sf"/>
</dbReference>
<dbReference type="Gene3D" id="3.40.50.720">
    <property type="entry name" value="NAD(P)-binding Rossmann-like Domain"/>
    <property type="match status" value="1"/>
</dbReference>
<dbReference type="InterPro" id="IPR013131">
    <property type="entry name" value="Mannitol_DH_N"/>
</dbReference>